<geneLocation type="mitochondrion" evidence="20"/>
<evidence type="ECO:0000256" key="1">
    <source>
        <dbReference type="ARBA" id="ARBA00004448"/>
    </source>
</evidence>
<feature type="domain" description="NADH:quinone oxidoreductase/Mrp antiporter transmembrane" evidence="18">
    <location>
        <begin position="23"/>
        <end position="287"/>
    </location>
</feature>
<feature type="transmembrane region" description="Helical" evidence="17">
    <location>
        <begin position="239"/>
        <end position="260"/>
    </location>
</feature>
<feature type="transmembrane region" description="Helical" evidence="17">
    <location>
        <begin position="177"/>
        <end position="195"/>
    </location>
</feature>
<evidence type="ECO:0000256" key="12">
    <source>
        <dbReference type="ARBA" id="ARBA00023027"/>
    </source>
</evidence>
<name>A0A1P8BPI9_9PLEU</name>
<keyword evidence="15 17" id="KW-0472">Membrane</keyword>
<evidence type="ECO:0000256" key="9">
    <source>
        <dbReference type="ARBA" id="ARBA00022967"/>
    </source>
</evidence>
<keyword evidence="8 17" id="KW-0999">Mitochondrion inner membrane</keyword>
<comment type="catalytic activity">
    <reaction evidence="16 17">
        <text>a ubiquinone + NADH + 5 H(+)(in) = a ubiquinol + NAD(+) + 4 H(+)(out)</text>
        <dbReference type="Rhea" id="RHEA:29091"/>
        <dbReference type="Rhea" id="RHEA-COMP:9565"/>
        <dbReference type="Rhea" id="RHEA-COMP:9566"/>
        <dbReference type="ChEBI" id="CHEBI:15378"/>
        <dbReference type="ChEBI" id="CHEBI:16389"/>
        <dbReference type="ChEBI" id="CHEBI:17976"/>
        <dbReference type="ChEBI" id="CHEBI:57540"/>
        <dbReference type="ChEBI" id="CHEBI:57945"/>
        <dbReference type="EC" id="7.1.1.2"/>
    </reaction>
</comment>
<dbReference type="EMBL" id="KU497492">
    <property type="protein sequence ID" value="ANX10113.1"/>
    <property type="molecule type" value="Genomic_DNA"/>
</dbReference>
<dbReference type="InterPro" id="IPR001750">
    <property type="entry name" value="ND/Mrp_TM"/>
</dbReference>
<evidence type="ECO:0000256" key="11">
    <source>
        <dbReference type="ARBA" id="ARBA00022989"/>
    </source>
</evidence>
<evidence type="ECO:0000256" key="14">
    <source>
        <dbReference type="ARBA" id="ARBA00023128"/>
    </source>
</evidence>
<dbReference type="GO" id="GO:0006120">
    <property type="term" value="P:mitochondrial electron transport, NADH to ubiquinone"/>
    <property type="evidence" value="ECO:0007669"/>
    <property type="project" value="InterPro"/>
</dbReference>
<feature type="transmembrane region" description="Helical" evidence="17">
    <location>
        <begin position="92"/>
        <end position="115"/>
    </location>
</feature>
<evidence type="ECO:0000256" key="10">
    <source>
        <dbReference type="ARBA" id="ARBA00022982"/>
    </source>
</evidence>
<evidence type="ECO:0000259" key="18">
    <source>
        <dbReference type="Pfam" id="PF00361"/>
    </source>
</evidence>
<keyword evidence="6 17" id="KW-0679">Respiratory chain</keyword>
<evidence type="ECO:0000256" key="6">
    <source>
        <dbReference type="ARBA" id="ARBA00022660"/>
    </source>
</evidence>
<evidence type="ECO:0000313" key="20">
    <source>
        <dbReference type="EMBL" id="ANX10113.1"/>
    </source>
</evidence>
<feature type="transmembrane region" description="Helical" evidence="17">
    <location>
        <begin position="152"/>
        <end position="170"/>
    </location>
</feature>
<dbReference type="GO" id="GO:0005743">
    <property type="term" value="C:mitochondrial inner membrane"/>
    <property type="evidence" value="ECO:0007669"/>
    <property type="project" value="UniProtKB-SubCell"/>
</dbReference>
<protein>
    <recommendedName>
        <fullName evidence="4 17">NADH-ubiquinone oxidoreductase chain 2</fullName>
        <ecNumber evidence="3 17">7.1.1.2</ecNumber>
    </recommendedName>
</protein>
<dbReference type="PANTHER" id="PTHR46552">
    <property type="entry name" value="NADH-UBIQUINONE OXIDOREDUCTASE CHAIN 2"/>
    <property type="match status" value="1"/>
</dbReference>
<evidence type="ECO:0000256" key="5">
    <source>
        <dbReference type="ARBA" id="ARBA00022448"/>
    </source>
</evidence>
<sequence>MNPFTLLIFALALFTGTLITFISSNWLVAWMGLEINTMAIIPIMARNHHPRATEAATKYFLIQAPAAATILFVATANAWFTGQWEISQISEQIPATMILLALALKMGLAPTHTWLPEVLQGLDIKTGLLLSTWQKLAPFSIVLQLHHANTPMLIILGTLSILMGGWAGLNQTQTRKILAYSSITHLGWMMIILRFYPHLTILTLIIYLIMTFSIFMVLHQNNALTINKMSMLSTKLPTISSLTPLLLLSLGGLPPLTGFMPKWLILQELSKQGLFALATIIALSALLSLYFYLRLSYAASITMSPNNHLTTTTWRLTKNLMSLPLAASIMLSTTLLPLTPSIAVLLMS</sequence>
<feature type="transmembrane region" description="Helical" evidence="17">
    <location>
        <begin position="272"/>
        <end position="293"/>
    </location>
</feature>
<keyword evidence="9 17" id="KW-1278">Translocase</keyword>
<reference evidence="20" key="1">
    <citation type="submission" date="2016-01" db="EMBL/GenBank/DDBJ databases">
        <authorList>
            <person name="Oliw E.H."/>
        </authorList>
    </citation>
    <scope>NUCLEOTIDE SEQUENCE</scope>
</reference>
<comment type="similarity">
    <text evidence="2 17">Belongs to the complex I subunit 2 family.</text>
</comment>
<evidence type="ECO:0000256" key="16">
    <source>
        <dbReference type="ARBA" id="ARBA00049551"/>
    </source>
</evidence>
<accession>A0A1P8BPI9</accession>
<proteinExistence type="inferred from homology"/>
<dbReference type="InterPro" id="IPR003917">
    <property type="entry name" value="NADH_UbQ_OxRdtase_chain2"/>
</dbReference>
<keyword evidence="14 17" id="KW-0496">Mitochondrion</keyword>
<evidence type="ECO:0000256" key="7">
    <source>
        <dbReference type="ARBA" id="ARBA00022692"/>
    </source>
</evidence>
<evidence type="ECO:0000259" key="19">
    <source>
        <dbReference type="Pfam" id="PF06444"/>
    </source>
</evidence>
<feature type="transmembrane region" description="Helical" evidence="17">
    <location>
        <begin position="325"/>
        <end position="347"/>
    </location>
</feature>
<dbReference type="PRINTS" id="PR01436">
    <property type="entry name" value="NADHDHGNASE2"/>
</dbReference>
<dbReference type="InterPro" id="IPR050175">
    <property type="entry name" value="Complex_I_Subunit_2"/>
</dbReference>
<dbReference type="AlphaFoldDB" id="A0A1P8BPI9"/>
<evidence type="ECO:0000256" key="17">
    <source>
        <dbReference type="RuleBase" id="RU003403"/>
    </source>
</evidence>
<evidence type="ECO:0000256" key="2">
    <source>
        <dbReference type="ARBA" id="ARBA00007012"/>
    </source>
</evidence>
<comment type="subcellular location">
    <subcellularLocation>
        <location evidence="1 17">Mitochondrion inner membrane</location>
        <topology evidence="1 17">Multi-pass membrane protein</topology>
    </subcellularLocation>
</comment>
<keyword evidence="10 17" id="KW-0249">Electron transport</keyword>
<dbReference type="InterPro" id="IPR010933">
    <property type="entry name" value="NADH_DH_su2_C"/>
</dbReference>
<evidence type="ECO:0000256" key="3">
    <source>
        <dbReference type="ARBA" id="ARBA00012944"/>
    </source>
</evidence>
<dbReference type="GO" id="GO:0008137">
    <property type="term" value="F:NADH dehydrogenase (ubiquinone) activity"/>
    <property type="evidence" value="ECO:0007669"/>
    <property type="project" value="UniProtKB-EC"/>
</dbReference>
<feature type="transmembrane region" description="Helical" evidence="17">
    <location>
        <begin position="59"/>
        <end position="80"/>
    </location>
</feature>
<keyword evidence="7 17" id="KW-0812">Transmembrane</keyword>
<evidence type="ECO:0000256" key="8">
    <source>
        <dbReference type="ARBA" id="ARBA00022792"/>
    </source>
</evidence>
<dbReference type="Pfam" id="PF00361">
    <property type="entry name" value="Proton_antipo_M"/>
    <property type="match status" value="1"/>
</dbReference>
<dbReference type="EC" id="7.1.1.2" evidence="3 17"/>
<evidence type="ECO:0000256" key="13">
    <source>
        <dbReference type="ARBA" id="ARBA00023075"/>
    </source>
</evidence>
<dbReference type="Pfam" id="PF06444">
    <property type="entry name" value="NADH_dehy_S2_C"/>
    <property type="match status" value="1"/>
</dbReference>
<evidence type="ECO:0000256" key="15">
    <source>
        <dbReference type="ARBA" id="ARBA00023136"/>
    </source>
</evidence>
<comment type="function">
    <text evidence="17">Core subunit of the mitochondrial membrane respiratory chain NADH dehydrogenase (Complex I) which catalyzes electron transfer from NADH through the respiratory chain, using ubiquinone as an electron acceptor. Essential for the catalytic activity and assembly of complex I.</text>
</comment>
<feature type="transmembrane region" description="Helical" evidence="17">
    <location>
        <begin position="201"/>
        <end position="218"/>
    </location>
</feature>
<dbReference type="PANTHER" id="PTHR46552:SF1">
    <property type="entry name" value="NADH-UBIQUINONE OXIDOREDUCTASE CHAIN 2"/>
    <property type="match status" value="1"/>
</dbReference>
<keyword evidence="5" id="KW-0813">Transport</keyword>
<keyword evidence="11 17" id="KW-1133">Transmembrane helix</keyword>
<keyword evidence="13 17" id="KW-0830">Ubiquinone</keyword>
<organism evidence="20">
    <name type="scientific">Cynoglossus joyneri</name>
    <name type="common">red tonguesole</name>
    <dbReference type="NCBI Taxonomy" id="366923"/>
    <lineage>
        <taxon>Eukaryota</taxon>
        <taxon>Metazoa</taxon>
        <taxon>Chordata</taxon>
        <taxon>Craniata</taxon>
        <taxon>Vertebrata</taxon>
        <taxon>Euteleostomi</taxon>
        <taxon>Actinopterygii</taxon>
        <taxon>Neopterygii</taxon>
        <taxon>Teleostei</taxon>
        <taxon>Neoteleostei</taxon>
        <taxon>Acanthomorphata</taxon>
        <taxon>Carangaria</taxon>
        <taxon>Pleuronectiformes</taxon>
        <taxon>Pleuronectoidei</taxon>
        <taxon>Cynoglossidae</taxon>
        <taxon>Cynoglossinae</taxon>
        <taxon>Cynoglossus</taxon>
    </lineage>
</organism>
<gene>
    <name evidence="20" type="primary">ND2</name>
</gene>
<evidence type="ECO:0000256" key="4">
    <source>
        <dbReference type="ARBA" id="ARBA00021008"/>
    </source>
</evidence>
<keyword evidence="12 17" id="KW-0520">NAD</keyword>
<feature type="domain" description="NADH dehydrogenase subunit 2 C-terminal" evidence="19">
    <location>
        <begin position="289"/>
        <end position="342"/>
    </location>
</feature>